<organism evidence="9 10">
    <name type="scientific">Mediterraneibacter catenae</name>
    <dbReference type="NCBI Taxonomy" id="2594882"/>
    <lineage>
        <taxon>Bacteria</taxon>
        <taxon>Bacillati</taxon>
        <taxon>Bacillota</taxon>
        <taxon>Clostridia</taxon>
        <taxon>Lachnospirales</taxon>
        <taxon>Lachnospiraceae</taxon>
        <taxon>Mediterraneibacter</taxon>
    </lineage>
</organism>
<keyword evidence="2 8" id="KW-1003">Cell membrane</keyword>
<dbReference type="InterPro" id="IPR003810">
    <property type="entry name" value="Mntp/YtaF"/>
</dbReference>
<dbReference type="EMBL" id="VMSO01000009">
    <property type="protein sequence ID" value="KAA8501395.1"/>
    <property type="molecule type" value="Genomic_DNA"/>
</dbReference>
<gene>
    <name evidence="8" type="primary">mntP</name>
    <name evidence="9" type="ORF">FNY66_08645</name>
</gene>
<dbReference type="HAMAP" id="MF_01521">
    <property type="entry name" value="MntP_pump"/>
    <property type="match status" value="1"/>
</dbReference>
<reference evidence="9" key="1">
    <citation type="submission" date="2019-07" db="EMBL/GenBank/DDBJ databases">
        <authorList>
            <person name="Wongkuna S."/>
            <person name="Scaria J."/>
        </authorList>
    </citation>
    <scope>NUCLEOTIDE SEQUENCE [LARGE SCALE GENOMIC DNA]</scope>
    <source>
        <strain evidence="9">SW178</strain>
    </source>
</reference>
<feature type="transmembrane region" description="Helical" evidence="8">
    <location>
        <begin position="106"/>
        <end position="126"/>
    </location>
</feature>
<proteinExistence type="inferred from homology"/>
<name>A0A5M9I280_9FIRM</name>
<dbReference type="PANTHER" id="PTHR35529">
    <property type="entry name" value="MANGANESE EFFLUX PUMP MNTP-RELATED"/>
    <property type="match status" value="1"/>
</dbReference>
<keyword evidence="6 8" id="KW-0472">Membrane</keyword>
<keyword evidence="7 8" id="KW-0464">Manganese</keyword>
<dbReference type="GO" id="GO:0005886">
    <property type="term" value="C:plasma membrane"/>
    <property type="evidence" value="ECO:0007669"/>
    <property type="project" value="UniProtKB-SubCell"/>
</dbReference>
<dbReference type="OrthoDB" id="9787346at2"/>
<dbReference type="AlphaFoldDB" id="A0A5M9I280"/>
<keyword evidence="1 8" id="KW-0813">Transport</keyword>
<dbReference type="Pfam" id="PF02659">
    <property type="entry name" value="Mntp"/>
    <property type="match status" value="1"/>
</dbReference>
<comment type="caution">
    <text evidence="9">The sequence shown here is derived from an EMBL/GenBank/DDBJ whole genome shotgun (WGS) entry which is preliminary data.</text>
</comment>
<comment type="function">
    <text evidence="8">Probably functions as a manganese efflux pump.</text>
</comment>
<keyword evidence="5 8" id="KW-0406">Ion transport</keyword>
<dbReference type="RefSeq" id="WP_150310854.1">
    <property type="nucleotide sequence ID" value="NZ_VMSO01000009.1"/>
</dbReference>
<sequence length="186" mass="19758">MGLLELFILAVGLSMDAFAVSICKGLAMPRISIKKSGIVGLWFGGFQALMPAIGYILGYQFRDKITAIDHWVAFILLGLIGANMIKEACSGDCEKEDDSLDIKTMFLLAVATSIDALAVGITFAFLDVHIVAAVSFIGVTTFIISAIGVKIGNVFGTKYKSKAEFAGGAILILLGIKILLEHLGIL</sequence>
<dbReference type="Proteomes" id="UP000322025">
    <property type="component" value="Unassembled WGS sequence"/>
</dbReference>
<protein>
    <recommendedName>
        <fullName evidence="8">Putative manganese efflux pump MntP</fullName>
    </recommendedName>
</protein>
<feature type="transmembrane region" description="Helical" evidence="8">
    <location>
        <begin position="39"/>
        <end position="61"/>
    </location>
</feature>
<keyword evidence="3 8" id="KW-0812">Transmembrane</keyword>
<evidence type="ECO:0000256" key="1">
    <source>
        <dbReference type="ARBA" id="ARBA00022448"/>
    </source>
</evidence>
<feature type="transmembrane region" description="Helical" evidence="8">
    <location>
        <begin position="6"/>
        <end position="27"/>
    </location>
</feature>
<dbReference type="InterPro" id="IPR022929">
    <property type="entry name" value="Put_MntP"/>
</dbReference>
<comment type="subcellular location">
    <subcellularLocation>
        <location evidence="8">Cell membrane</location>
        <topology evidence="8">Multi-pass membrane protein</topology>
    </subcellularLocation>
</comment>
<accession>A0A5M9I280</accession>
<evidence type="ECO:0000256" key="4">
    <source>
        <dbReference type="ARBA" id="ARBA00022989"/>
    </source>
</evidence>
<evidence type="ECO:0000256" key="8">
    <source>
        <dbReference type="HAMAP-Rule" id="MF_01521"/>
    </source>
</evidence>
<evidence type="ECO:0000256" key="3">
    <source>
        <dbReference type="ARBA" id="ARBA00022692"/>
    </source>
</evidence>
<evidence type="ECO:0000256" key="6">
    <source>
        <dbReference type="ARBA" id="ARBA00023136"/>
    </source>
</evidence>
<evidence type="ECO:0000313" key="9">
    <source>
        <dbReference type="EMBL" id="KAA8501395.1"/>
    </source>
</evidence>
<dbReference type="GO" id="GO:0005384">
    <property type="term" value="F:manganese ion transmembrane transporter activity"/>
    <property type="evidence" value="ECO:0007669"/>
    <property type="project" value="UniProtKB-UniRule"/>
</dbReference>
<evidence type="ECO:0000256" key="7">
    <source>
        <dbReference type="ARBA" id="ARBA00023211"/>
    </source>
</evidence>
<dbReference type="PANTHER" id="PTHR35529:SF1">
    <property type="entry name" value="MANGANESE EFFLUX PUMP MNTP-RELATED"/>
    <property type="match status" value="1"/>
</dbReference>
<evidence type="ECO:0000256" key="5">
    <source>
        <dbReference type="ARBA" id="ARBA00023065"/>
    </source>
</evidence>
<keyword evidence="10" id="KW-1185">Reference proteome</keyword>
<feature type="transmembrane region" description="Helical" evidence="8">
    <location>
        <begin position="163"/>
        <end position="180"/>
    </location>
</feature>
<comment type="similarity">
    <text evidence="8">Belongs to the MntP (TC 9.B.29) family.</text>
</comment>
<feature type="transmembrane region" description="Helical" evidence="8">
    <location>
        <begin position="132"/>
        <end position="151"/>
    </location>
</feature>
<evidence type="ECO:0000256" key="2">
    <source>
        <dbReference type="ARBA" id="ARBA00022475"/>
    </source>
</evidence>
<evidence type="ECO:0000313" key="10">
    <source>
        <dbReference type="Proteomes" id="UP000322025"/>
    </source>
</evidence>
<keyword evidence="4 8" id="KW-1133">Transmembrane helix</keyword>
<feature type="transmembrane region" description="Helical" evidence="8">
    <location>
        <begin position="67"/>
        <end position="85"/>
    </location>
</feature>